<dbReference type="Gene3D" id="1.20.1050.10">
    <property type="match status" value="2"/>
</dbReference>
<keyword evidence="4" id="KW-1185">Reference proteome</keyword>
<dbReference type="AlphaFoldDB" id="A0A2A2F7B5"/>
<gene>
    <name evidence="3" type="ORF">CK501_08565</name>
</gene>
<dbReference type="RefSeq" id="WP_095617326.1">
    <property type="nucleotide sequence ID" value="NZ_NSKD01000003.1"/>
</dbReference>
<dbReference type="Gene3D" id="3.40.30.10">
    <property type="entry name" value="Glutaredoxin"/>
    <property type="match status" value="1"/>
</dbReference>
<keyword evidence="3" id="KW-0808">Transferase</keyword>
<proteinExistence type="predicted"/>
<dbReference type="InterPro" id="IPR004046">
    <property type="entry name" value="GST_C"/>
</dbReference>
<dbReference type="InterPro" id="IPR004045">
    <property type="entry name" value="Glutathione_S-Trfase_N"/>
</dbReference>
<evidence type="ECO:0000313" key="4">
    <source>
        <dbReference type="Proteomes" id="UP000218896"/>
    </source>
</evidence>
<comment type="caution">
    <text evidence="3">The sequence shown here is derived from an EMBL/GenBank/DDBJ whole genome shotgun (WGS) entry which is preliminary data.</text>
</comment>
<evidence type="ECO:0000259" key="2">
    <source>
        <dbReference type="Pfam" id="PF13417"/>
    </source>
</evidence>
<evidence type="ECO:0000313" key="3">
    <source>
        <dbReference type="EMBL" id="PAU80485.1"/>
    </source>
</evidence>
<dbReference type="PANTHER" id="PTHR12289:SF67">
    <property type="match status" value="1"/>
</dbReference>
<accession>A0A2A2F7B5</accession>
<evidence type="ECO:0000259" key="1">
    <source>
        <dbReference type="Pfam" id="PF00043"/>
    </source>
</evidence>
<feature type="domain" description="GST N-terminal" evidence="2">
    <location>
        <begin position="10"/>
        <end position="83"/>
    </location>
</feature>
<organism evidence="3 4">
    <name type="scientific">Halovibrio salipaludis</name>
    <dbReference type="NCBI Taxonomy" id="2032626"/>
    <lineage>
        <taxon>Bacteria</taxon>
        <taxon>Pseudomonadati</taxon>
        <taxon>Pseudomonadota</taxon>
        <taxon>Gammaproteobacteria</taxon>
        <taxon>Oceanospirillales</taxon>
        <taxon>Halomonadaceae</taxon>
        <taxon>Halovibrio</taxon>
    </lineage>
</organism>
<sequence>MTTTYAFTHYGTEFSLYSGKTRSYLRYKGIPFEERMATRSVYRRVLIPKTGVAMIPVLETSEHEFIQDTVEIIDTLEQRFPERGIYPSTPKQRLVSLLMELYADEWLLLPAMHFRWSFPEENRRFLYSEFGKVVSPWLPGPLRRLAGSRLAKRFSGMLPMLGITESTASAIENWYYMLLDQLEAHFSQHPYLLGERASIGDFGLMAPLYAHLYRDPAPGRIMRRRAPHLVEWIERMNTRKPRVGDWLADDQVPETLYPLLKHQFESQFPVLSETVDAVAKWIDEHPGKKVPRRLGEHQYRLSGVDETRALMSFPQWKLQRPLDFYQGLPEDQRGPVDELLDEVGGREAMNMRIPRRVRRENNRLVPED</sequence>
<dbReference type="Pfam" id="PF00043">
    <property type="entry name" value="GST_C"/>
    <property type="match status" value="1"/>
</dbReference>
<dbReference type="GO" id="GO:0005737">
    <property type="term" value="C:cytoplasm"/>
    <property type="evidence" value="ECO:0007669"/>
    <property type="project" value="TreeGrafter"/>
</dbReference>
<dbReference type="SUPFAM" id="SSF47616">
    <property type="entry name" value="GST C-terminal domain-like"/>
    <property type="match status" value="1"/>
</dbReference>
<dbReference type="InterPro" id="IPR036282">
    <property type="entry name" value="Glutathione-S-Trfase_C_sf"/>
</dbReference>
<dbReference type="PANTHER" id="PTHR12289">
    <property type="entry name" value="METAXIN RELATED"/>
    <property type="match status" value="1"/>
</dbReference>
<reference evidence="3 4" key="1">
    <citation type="submission" date="2017-08" db="EMBL/GenBank/DDBJ databases">
        <title>Halovibrio sewagensis sp. nov., isolated from wastewater of high salinity.</title>
        <authorList>
            <person name="Dong X."/>
            <person name="Zhang G."/>
        </authorList>
    </citation>
    <scope>NUCLEOTIDE SEQUENCE [LARGE SCALE GENOMIC DNA]</scope>
    <source>
        <strain evidence="3 4">YL5-2</strain>
    </source>
</reference>
<dbReference type="Pfam" id="PF13417">
    <property type="entry name" value="GST_N_3"/>
    <property type="match status" value="1"/>
</dbReference>
<dbReference type="Proteomes" id="UP000218896">
    <property type="component" value="Unassembled WGS sequence"/>
</dbReference>
<dbReference type="SUPFAM" id="SSF52833">
    <property type="entry name" value="Thioredoxin-like"/>
    <property type="match status" value="1"/>
</dbReference>
<protein>
    <submittedName>
        <fullName evidence="3">Glutathione S-transferase</fullName>
    </submittedName>
</protein>
<dbReference type="GO" id="GO:0016740">
    <property type="term" value="F:transferase activity"/>
    <property type="evidence" value="ECO:0007669"/>
    <property type="project" value="UniProtKB-KW"/>
</dbReference>
<name>A0A2A2F7B5_9GAMM</name>
<dbReference type="OrthoDB" id="7054557at2"/>
<feature type="domain" description="Glutathione S-transferase C-terminal" evidence="1">
    <location>
        <begin position="178"/>
        <end position="239"/>
    </location>
</feature>
<dbReference type="InterPro" id="IPR050931">
    <property type="entry name" value="Mito_Protein_Transport_Metaxin"/>
</dbReference>
<dbReference type="EMBL" id="NSKD01000003">
    <property type="protein sequence ID" value="PAU80485.1"/>
    <property type="molecule type" value="Genomic_DNA"/>
</dbReference>
<dbReference type="InterPro" id="IPR036249">
    <property type="entry name" value="Thioredoxin-like_sf"/>
</dbReference>